<dbReference type="Pfam" id="PF00378">
    <property type="entry name" value="ECH_1"/>
    <property type="match status" value="1"/>
</dbReference>
<comment type="caution">
    <text evidence="6">The sequence shown here is derived from an EMBL/GenBank/DDBJ whole genome shotgun (WGS) entry which is preliminary data.</text>
</comment>
<reference evidence="7" key="1">
    <citation type="journal article" date="2019" name="Int. J. Syst. Evol. Microbiol.">
        <title>The Global Catalogue of Microorganisms (GCM) 10K type strain sequencing project: providing services to taxonomists for standard genome sequencing and annotation.</title>
        <authorList>
            <consortium name="The Broad Institute Genomics Platform"/>
            <consortium name="The Broad Institute Genome Sequencing Center for Infectious Disease"/>
            <person name="Wu L."/>
            <person name="Ma J."/>
        </authorList>
    </citation>
    <scope>NUCLEOTIDE SEQUENCE [LARGE SCALE GENOMIC DNA]</scope>
    <source>
        <strain evidence="7">JCM 16117</strain>
    </source>
</reference>
<dbReference type="EMBL" id="BAAAQY010000005">
    <property type="protein sequence ID" value="GAA2233644.1"/>
    <property type="molecule type" value="Genomic_DNA"/>
</dbReference>
<accession>A0ABP5QEN1</accession>
<dbReference type="Gene3D" id="3.90.226.10">
    <property type="entry name" value="2-enoyl-CoA Hydratase, Chain A, domain 1"/>
    <property type="match status" value="1"/>
</dbReference>
<evidence type="ECO:0000313" key="7">
    <source>
        <dbReference type="Proteomes" id="UP001500929"/>
    </source>
</evidence>
<keyword evidence="7" id="KW-1185">Reference proteome</keyword>
<dbReference type="InterPro" id="IPR001753">
    <property type="entry name" value="Enoyl-CoA_hydra/iso"/>
</dbReference>
<dbReference type="InterPro" id="IPR018376">
    <property type="entry name" value="Enoyl-CoA_hyd/isom_CS"/>
</dbReference>
<protein>
    <submittedName>
        <fullName evidence="6">Enoyl-CoA hydratase/isomerase family protein</fullName>
    </submittedName>
</protein>
<evidence type="ECO:0000256" key="5">
    <source>
        <dbReference type="RuleBase" id="RU003707"/>
    </source>
</evidence>
<dbReference type="Proteomes" id="UP001500929">
    <property type="component" value="Unassembled WGS sequence"/>
</dbReference>
<evidence type="ECO:0000256" key="4">
    <source>
        <dbReference type="ARBA" id="ARBA00023717"/>
    </source>
</evidence>
<dbReference type="SUPFAM" id="SSF52096">
    <property type="entry name" value="ClpP/crotonase"/>
    <property type="match status" value="1"/>
</dbReference>
<dbReference type="InterPro" id="IPR029045">
    <property type="entry name" value="ClpP/crotonase-like_dom_sf"/>
</dbReference>
<evidence type="ECO:0000256" key="2">
    <source>
        <dbReference type="ARBA" id="ARBA00023239"/>
    </source>
</evidence>
<evidence type="ECO:0000256" key="1">
    <source>
        <dbReference type="ARBA" id="ARBA00005254"/>
    </source>
</evidence>
<keyword evidence="2" id="KW-0456">Lyase</keyword>
<dbReference type="InterPro" id="IPR014748">
    <property type="entry name" value="Enoyl-CoA_hydra_C"/>
</dbReference>
<dbReference type="PROSITE" id="PS00166">
    <property type="entry name" value="ENOYL_COA_HYDRATASE"/>
    <property type="match status" value="1"/>
</dbReference>
<dbReference type="PANTHER" id="PTHR11941">
    <property type="entry name" value="ENOYL-COA HYDRATASE-RELATED"/>
    <property type="match status" value="1"/>
</dbReference>
<dbReference type="PANTHER" id="PTHR11941:SF54">
    <property type="entry name" value="ENOYL-COA HYDRATASE, MITOCHONDRIAL"/>
    <property type="match status" value="1"/>
</dbReference>
<proteinExistence type="inferred from homology"/>
<dbReference type="RefSeq" id="WP_259481719.1">
    <property type="nucleotide sequence ID" value="NZ_BAAAQY010000005.1"/>
</dbReference>
<gene>
    <name evidence="6" type="ORF">GCM10009851_18290</name>
</gene>
<evidence type="ECO:0000256" key="3">
    <source>
        <dbReference type="ARBA" id="ARBA00023709"/>
    </source>
</evidence>
<comment type="catalytic activity">
    <reaction evidence="3">
        <text>a (3S)-3-hydroxyacyl-CoA = a (2E)-enoyl-CoA + H2O</text>
        <dbReference type="Rhea" id="RHEA:16105"/>
        <dbReference type="ChEBI" id="CHEBI:15377"/>
        <dbReference type="ChEBI" id="CHEBI:57318"/>
        <dbReference type="ChEBI" id="CHEBI:58856"/>
        <dbReference type="EC" id="4.2.1.17"/>
    </reaction>
</comment>
<comment type="similarity">
    <text evidence="1 5">Belongs to the enoyl-CoA hydratase/isomerase family.</text>
</comment>
<comment type="catalytic activity">
    <reaction evidence="4">
        <text>a 4-saturated-(3S)-3-hydroxyacyl-CoA = a (3E)-enoyl-CoA + H2O</text>
        <dbReference type="Rhea" id="RHEA:20724"/>
        <dbReference type="ChEBI" id="CHEBI:15377"/>
        <dbReference type="ChEBI" id="CHEBI:58521"/>
        <dbReference type="ChEBI" id="CHEBI:137480"/>
        <dbReference type="EC" id="4.2.1.17"/>
    </reaction>
</comment>
<dbReference type="CDD" id="cd06558">
    <property type="entry name" value="crotonase-like"/>
    <property type="match status" value="1"/>
</dbReference>
<evidence type="ECO:0000313" key="6">
    <source>
        <dbReference type="EMBL" id="GAA2233644.1"/>
    </source>
</evidence>
<sequence length="271" mass="28600">MSNTSGAGGVAVPPLGTDEIVAELGGHVLVVTLNRPQKLNSVTQEMSDALVTVAEWANDSDAVRAVVLTGAGERSFCAGSDIRQLDKYATPWDFRNRTDYCDALRELRKPVIAAVNGYAFGGGLETAMTCDIRLASTTASFAAPEIKLGWIGGGGMSTFLGHSIGASNAALMLMTGDPIDAERALAWGLVSELVEPGQLLGRAVELASIIATRPPIAAETAKANLRAAYNLPQDAAIAYERDLQTVTFATDDAAEGRAAFAEKRQGVYRRR</sequence>
<dbReference type="Gene3D" id="1.10.12.10">
    <property type="entry name" value="Lyase 2-enoyl-coa Hydratase, Chain A, domain 2"/>
    <property type="match status" value="1"/>
</dbReference>
<organism evidence="6 7">
    <name type="scientific">Herbiconiux moechotypicola</name>
    <dbReference type="NCBI Taxonomy" id="637393"/>
    <lineage>
        <taxon>Bacteria</taxon>
        <taxon>Bacillati</taxon>
        <taxon>Actinomycetota</taxon>
        <taxon>Actinomycetes</taxon>
        <taxon>Micrococcales</taxon>
        <taxon>Microbacteriaceae</taxon>
        <taxon>Herbiconiux</taxon>
    </lineage>
</organism>
<name>A0ABP5QEN1_9MICO</name>